<dbReference type="InterPro" id="IPR058581">
    <property type="entry name" value="TM_HPP"/>
</dbReference>
<dbReference type="InterPro" id="IPR007065">
    <property type="entry name" value="HPP"/>
</dbReference>
<feature type="transmembrane region" description="Helical" evidence="1">
    <location>
        <begin position="195"/>
        <end position="217"/>
    </location>
</feature>
<dbReference type="AlphaFoldDB" id="A0A0D0CC00"/>
<proteinExistence type="predicted"/>
<evidence type="ECO:0000256" key="1">
    <source>
        <dbReference type="SAM" id="Phobius"/>
    </source>
</evidence>
<sequence length="277" mass="29680">MASPSKIPPSEQTLSAPRPFLSLLPGPIAHFLGYRPSKPTPRSQPIVWLWSFLGAFCSLFLGLHILKILKNVQSGGLSVIQAVFVQAQYFVKRGAPSIVPSYGASAVLIYGAIEAPLAQPQALVFGHFVGGLVGVIITKLFLLLPSQEKFDHVSWVAVSLSCAAAIVAMQMTKTVHPPAGATAILPALDPSIRALGWYFLPVLLLSSTLALMVSLLFNNIQRRYPTVWYTPLDLPSLPKKKAVTENGDAELDVKDVKDVKESTTASAETVGVLAQAA</sequence>
<reference evidence="3 4" key="1">
    <citation type="submission" date="2014-04" db="EMBL/GenBank/DDBJ databases">
        <title>Evolutionary Origins and Diversification of the Mycorrhizal Mutualists.</title>
        <authorList>
            <consortium name="DOE Joint Genome Institute"/>
            <consortium name="Mycorrhizal Genomics Consortium"/>
            <person name="Kohler A."/>
            <person name="Kuo A."/>
            <person name="Nagy L.G."/>
            <person name="Floudas D."/>
            <person name="Copeland A."/>
            <person name="Barry K.W."/>
            <person name="Cichocki N."/>
            <person name="Veneault-Fourrey C."/>
            <person name="LaButti K."/>
            <person name="Lindquist E.A."/>
            <person name="Lipzen A."/>
            <person name="Lundell T."/>
            <person name="Morin E."/>
            <person name="Murat C."/>
            <person name="Riley R."/>
            <person name="Ohm R."/>
            <person name="Sun H."/>
            <person name="Tunlid A."/>
            <person name="Henrissat B."/>
            <person name="Grigoriev I.V."/>
            <person name="Hibbett D.S."/>
            <person name="Martin F."/>
        </authorList>
    </citation>
    <scope>NUCLEOTIDE SEQUENCE [LARGE SCALE GENOMIC DNA]</scope>
    <source>
        <strain evidence="3 4">FD-317 M1</strain>
    </source>
</reference>
<keyword evidence="1" id="KW-0812">Transmembrane</keyword>
<protein>
    <recommendedName>
        <fullName evidence="2">HPP transmembrane region domain-containing protein</fullName>
    </recommendedName>
</protein>
<accession>A0A0D0CC00</accession>
<evidence type="ECO:0000259" key="2">
    <source>
        <dbReference type="Pfam" id="PF04982"/>
    </source>
</evidence>
<feature type="transmembrane region" description="Helical" evidence="1">
    <location>
        <begin position="46"/>
        <end position="66"/>
    </location>
</feature>
<gene>
    <name evidence="3" type="ORF">GYMLUDRAFT_62524</name>
</gene>
<dbReference type="OrthoDB" id="2016548at2759"/>
<keyword evidence="1" id="KW-0472">Membrane</keyword>
<dbReference type="Pfam" id="PF04982">
    <property type="entry name" value="TM_HPP"/>
    <property type="match status" value="1"/>
</dbReference>
<name>A0A0D0CC00_9AGAR</name>
<dbReference type="EMBL" id="KN834805">
    <property type="protein sequence ID" value="KIK55597.1"/>
    <property type="molecule type" value="Genomic_DNA"/>
</dbReference>
<keyword evidence="1" id="KW-1133">Transmembrane helix</keyword>
<dbReference type="HOGENOM" id="CLU_040397_0_2_1"/>
<feature type="transmembrane region" description="Helical" evidence="1">
    <location>
        <begin position="153"/>
        <end position="171"/>
    </location>
</feature>
<keyword evidence="4" id="KW-1185">Reference proteome</keyword>
<organism evidence="3 4">
    <name type="scientific">Collybiopsis luxurians FD-317 M1</name>
    <dbReference type="NCBI Taxonomy" id="944289"/>
    <lineage>
        <taxon>Eukaryota</taxon>
        <taxon>Fungi</taxon>
        <taxon>Dikarya</taxon>
        <taxon>Basidiomycota</taxon>
        <taxon>Agaricomycotina</taxon>
        <taxon>Agaricomycetes</taxon>
        <taxon>Agaricomycetidae</taxon>
        <taxon>Agaricales</taxon>
        <taxon>Marasmiineae</taxon>
        <taxon>Omphalotaceae</taxon>
        <taxon>Collybiopsis</taxon>
        <taxon>Collybiopsis luxurians</taxon>
    </lineage>
</organism>
<dbReference type="PANTHER" id="PTHR33741:SF5">
    <property type="entry name" value="TRANSMEMBRANE PROTEIN DDB_G0269096-RELATED"/>
    <property type="match status" value="1"/>
</dbReference>
<dbReference type="PANTHER" id="PTHR33741">
    <property type="entry name" value="TRANSMEMBRANE PROTEIN DDB_G0269096-RELATED"/>
    <property type="match status" value="1"/>
</dbReference>
<dbReference type="Proteomes" id="UP000053593">
    <property type="component" value="Unassembled WGS sequence"/>
</dbReference>
<feature type="transmembrane region" description="Helical" evidence="1">
    <location>
        <begin position="98"/>
        <end position="118"/>
    </location>
</feature>
<feature type="domain" description="HPP transmembrane region" evidence="2">
    <location>
        <begin position="42"/>
        <end position="225"/>
    </location>
</feature>
<evidence type="ECO:0000313" key="3">
    <source>
        <dbReference type="EMBL" id="KIK55597.1"/>
    </source>
</evidence>
<evidence type="ECO:0000313" key="4">
    <source>
        <dbReference type="Proteomes" id="UP000053593"/>
    </source>
</evidence>
<feature type="transmembrane region" description="Helical" evidence="1">
    <location>
        <begin position="124"/>
        <end position="144"/>
    </location>
</feature>